<protein>
    <submittedName>
        <fullName evidence="1">Uncharacterized protein</fullName>
    </submittedName>
</protein>
<organism evidence="1 2">
    <name type="scientific">Plakobranchus ocellatus</name>
    <dbReference type="NCBI Taxonomy" id="259542"/>
    <lineage>
        <taxon>Eukaryota</taxon>
        <taxon>Metazoa</taxon>
        <taxon>Spiralia</taxon>
        <taxon>Lophotrochozoa</taxon>
        <taxon>Mollusca</taxon>
        <taxon>Gastropoda</taxon>
        <taxon>Heterobranchia</taxon>
        <taxon>Euthyneura</taxon>
        <taxon>Panpulmonata</taxon>
        <taxon>Sacoglossa</taxon>
        <taxon>Placobranchoidea</taxon>
        <taxon>Plakobranchidae</taxon>
        <taxon>Plakobranchus</taxon>
    </lineage>
</organism>
<dbReference type="Proteomes" id="UP000735302">
    <property type="component" value="Unassembled WGS sequence"/>
</dbReference>
<gene>
    <name evidence="1" type="ORF">PoB_004659400</name>
</gene>
<sequence length="126" mass="13923">MRAPVEHPSVMLEIAFPVPSPGQTSNVLCCPLSIRALSEWPALVSGLGVKSVGDEESRGQPPHNVVEQIRSTFFFALMPPPLSKRRACRAHYEVPSGHPSEHHLVQPHSAFLGFDDRARVMFNTML</sequence>
<evidence type="ECO:0000313" key="1">
    <source>
        <dbReference type="EMBL" id="GFO20089.1"/>
    </source>
</evidence>
<name>A0AAV4BIZ3_9GAST</name>
<accession>A0AAV4BIZ3</accession>
<keyword evidence="2" id="KW-1185">Reference proteome</keyword>
<evidence type="ECO:0000313" key="2">
    <source>
        <dbReference type="Proteomes" id="UP000735302"/>
    </source>
</evidence>
<proteinExistence type="predicted"/>
<dbReference type="AlphaFoldDB" id="A0AAV4BIZ3"/>
<reference evidence="1 2" key="1">
    <citation type="journal article" date="2021" name="Elife">
        <title>Chloroplast acquisition without the gene transfer in kleptoplastic sea slugs, Plakobranchus ocellatus.</title>
        <authorList>
            <person name="Maeda T."/>
            <person name="Takahashi S."/>
            <person name="Yoshida T."/>
            <person name="Shimamura S."/>
            <person name="Takaki Y."/>
            <person name="Nagai Y."/>
            <person name="Toyoda A."/>
            <person name="Suzuki Y."/>
            <person name="Arimoto A."/>
            <person name="Ishii H."/>
            <person name="Satoh N."/>
            <person name="Nishiyama T."/>
            <person name="Hasebe M."/>
            <person name="Maruyama T."/>
            <person name="Minagawa J."/>
            <person name="Obokata J."/>
            <person name="Shigenobu S."/>
        </authorList>
    </citation>
    <scope>NUCLEOTIDE SEQUENCE [LARGE SCALE GENOMIC DNA]</scope>
</reference>
<comment type="caution">
    <text evidence="1">The sequence shown here is derived from an EMBL/GenBank/DDBJ whole genome shotgun (WGS) entry which is preliminary data.</text>
</comment>
<dbReference type="EMBL" id="BLXT01005149">
    <property type="protein sequence ID" value="GFO20089.1"/>
    <property type="molecule type" value="Genomic_DNA"/>
</dbReference>